<evidence type="ECO:0000256" key="5">
    <source>
        <dbReference type="ARBA" id="ARBA00023274"/>
    </source>
</evidence>
<dbReference type="PANTHER" id="PTHR14094:SF9">
    <property type="entry name" value="SIGNAL RECOGNITION PARTICLE SUBUNIT SRP72"/>
    <property type="match status" value="1"/>
</dbReference>
<evidence type="ECO:0000259" key="7">
    <source>
        <dbReference type="Pfam" id="PF08492"/>
    </source>
</evidence>
<keyword evidence="5" id="KW-0687">Ribonucleoprotein</keyword>
<dbReference type="GO" id="GO:0006614">
    <property type="term" value="P:SRP-dependent cotranslational protein targeting to membrane"/>
    <property type="evidence" value="ECO:0007669"/>
    <property type="project" value="InterPro"/>
</dbReference>
<sequence>MQEELKRKDKAKGTRKRKPRYPKGFDSANPGPRPDPERWLPRRERSSYRPKRKDKRAAQILGSQGAVTKQDKQEAAPATSKSNQSAIKSAAAKRKSRK</sequence>
<evidence type="ECO:0000313" key="9">
    <source>
        <dbReference type="Proteomes" id="UP000886595"/>
    </source>
</evidence>
<proteinExistence type="predicted"/>
<dbReference type="EMBL" id="JAAMPC010000011">
    <property type="protein sequence ID" value="KAG2281114.1"/>
    <property type="molecule type" value="Genomic_DNA"/>
</dbReference>
<dbReference type="GO" id="GO:0008312">
    <property type="term" value="F:7S RNA binding"/>
    <property type="evidence" value="ECO:0007669"/>
    <property type="project" value="InterPro"/>
</dbReference>
<keyword evidence="3" id="KW-0963">Cytoplasm</keyword>
<evidence type="ECO:0000256" key="4">
    <source>
        <dbReference type="ARBA" id="ARBA00022824"/>
    </source>
</evidence>
<dbReference type="OrthoDB" id="5421607at2759"/>
<comment type="subcellular location">
    <subcellularLocation>
        <location evidence="2">Cytoplasm</location>
    </subcellularLocation>
    <subcellularLocation>
        <location evidence="1">Endoplasmic reticulum</location>
    </subcellularLocation>
</comment>
<evidence type="ECO:0000256" key="3">
    <source>
        <dbReference type="ARBA" id="ARBA00022490"/>
    </source>
</evidence>
<evidence type="ECO:0000313" key="8">
    <source>
        <dbReference type="EMBL" id="KAG2281114.1"/>
    </source>
</evidence>
<dbReference type="GO" id="GO:0005783">
    <property type="term" value="C:endoplasmic reticulum"/>
    <property type="evidence" value="ECO:0007669"/>
    <property type="project" value="UniProtKB-SubCell"/>
</dbReference>
<accession>A0A8X7UJS1</accession>
<comment type="caution">
    <text evidence="8">The sequence shown here is derived from an EMBL/GenBank/DDBJ whole genome shotgun (WGS) entry which is preliminary data.</text>
</comment>
<protein>
    <recommendedName>
        <fullName evidence="7">Signal recognition particle SRP72 subunit RNA-binding domain-containing protein</fullName>
    </recommendedName>
</protein>
<evidence type="ECO:0000256" key="6">
    <source>
        <dbReference type="SAM" id="MobiDB-lite"/>
    </source>
</evidence>
<feature type="compositionally biased region" description="Basic residues" evidence="6">
    <location>
        <begin position="8"/>
        <end position="21"/>
    </location>
</feature>
<organism evidence="8 9">
    <name type="scientific">Brassica carinata</name>
    <name type="common">Ethiopian mustard</name>
    <name type="synonym">Abyssinian cabbage</name>
    <dbReference type="NCBI Taxonomy" id="52824"/>
    <lineage>
        <taxon>Eukaryota</taxon>
        <taxon>Viridiplantae</taxon>
        <taxon>Streptophyta</taxon>
        <taxon>Embryophyta</taxon>
        <taxon>Tracheophyta</taxon>
        <taxon>Spermatophyta</taxon>
        <taxon>Magnoliopsida</taxon>
        <taxon>eudicotyledons</taxon>
        <taxon>Gunneridae</taxon>
        <taxon>Pentapetalae</taxon>
        <taxon>rosids</taxon>
        <taxon>malvids</taxon>
        <taxon>Brassicales</taxon>
        <taxon>Brassicaceae</taxon>
        <taxon>Brassiceae</taxon>
        <taxon>Brassica</taxon>
    </lineage>
</organism>
<dbReference type="Pfam" id="PF08492">
    <property type="entry name" value="SRP72"/>
    <property type="match status" value="1"/>
</dbReference>
<feature type="region of interest" description="Disordered" evidence="6">
    <location>
        <begin position="1"/>
        <end position="98"/>
    </location>
</feature>
<dbReference type="Proteomes" id="UP000886595">
    <property type="component" value="Unassembled WGS sequence"/>
</dbReference>
<name>A0A8X7UJS1_BRACI</name>
<reference evidence="8 9" key="1">
    <citation type="submission" date="2020-02" db="EMBL/GenBank/DDBJ databases">
        <authorList>
            <person name="Ma Q."/>
            <person name="Huang Y."/>
            <person name="Song X."/>
            <person name="Pei D."/>
        </authorList>
    </citation>
    <scope>NUCLEOTIDE SEQUENCE [LARGE SCALE GENOMIC DNA]</scope>
    <source>
        <strain evidence="8">Sxm20200214</strain>
        <tissue evidence="8">Leaf</tissue>
    </source>
</reference>
<evidence type="ECO:0000256" key="2">
    <source>
        <dbReference type="ARBA" id="ARBA00004496"/>
    </source>
</evidence>
<dbReference type="GO" id="GO:0005786">
    <property type="term" value="C:signal recognition particle, endoplasmic reticulum targeting"/>
    <property type="evidence" value="ECO:0007669"/>
    <property type="project" value="TreeGrafter"/>
</dbReference>
<dbReference type="InterPro" id="IPR013699">
    <property type="entry name" value="Signal_recog_part_SRP72_RNA-bd"/>
</dbReference>
<evidence type="ECO:0000256" key="1">
    <source>
        <dbReference type="ARBA" id="ARBA00004240"/>
    </source>
</evidence>
<dbReference type="AlphaFoldDB" id="A0A8X7UJS1"/>
<dbReference type="GO" id="GO:0043022">
    <property type="term" value="F:ribosome binding"/>
    <property type="evidence" value="ECO:0007669"/>
    <property type="project" value="TreeGrafter"/>
</dbReference>
<dbReference type="PANTHER" id="PTHR14094">
    <property type="entry name" value="SIGNAL RECOGNITION PARTICLE 72"/>
    <property type="match status" value="1"/>
</dbReference>
<feature type="compositionally biased region" description="Basic and acidic residues" evidence="6">
    <location>
        <begin position="34"/>
        <end position="47"/>
    </location>
</feature>
<keyword evidence="4" id="KW-0256">Endoplasmic reticulum</keyword>
<feature type="domain" description="Signal recognition particle SRP72 subunit RNA-binding" evidence="7">
    <location>
        <begin position="3"/>
        <end position="50"/>
    </location>
</feature>
<keyword evidence="9" id="KW-1185">Reference proteome</keyword>
<gene>
    <name evidence="8" type="ORF">Bca52824_052334</name>
</gene>
<dbReference type="InterPro" id="IPR026270">
    <property type="entry name" value="SRP72"/>
</dbReference>